<dbReference type="STRING" id="1122949.GCA_000378725_00074"/>
<dbReference type="InterPro" id="IPR002942">
    <property type="entry name" value="S4_RNA-bd"/>
</dbReference>
<dbReference type="RefSeq" id="WP_019034157.1">
    <property type="nucleotide sequence ID" value="NZ_UGSZ01000001.1"/>
</dbReference>
<organism evidence="3 4">
    <name type="scientific">Peptoniphilus lacrimalis</name>
    <dbReference type="NCBI Taxonomy" id="33031"/>
    <lineage>
        <taxon>Bacteria</taxon>
        <taxon>Bacillati</taxon>
        <taxon>Bacillota</taxon>
        <taxon>Tissierellia</taxon>
        <taxon>Tissierellales</taxon>
        <taxon>Peptoniphilaceae</taxon>
        <taxon>Peptoniphilus</taxon>
    </lineage>
</organism>
<name>A0A379C1W1_9FIRM</name>
<dbReference type="Proteomes" id="UP000255517">
    <property type="component" value="Unassembled WGS sequence"/>
</dbReference>
<dbReference type="GO" id="GO:0003723">
    <property type="term" value="F:RNA binding"/>
    <property type="evidence" value="ECO:0007669"/>
    <property type="project" value="UniProtKB-KW"/>
</dbReference>
<keyword evidence="1" id="KW-0694">RNA-binding</keyword>
<dbReference type="InterPro" id="IPR036986">
    <property type="entry name" value="S4_RNA-bd_sf"/>
</dbReference>
<dbReference type="Gene3D" id="3.10.290.10">
    <property type="entry name" value="RNA-binding S4 domain"/>
    <property type="match status" value="1"/>
</dbReference>
<dbReference type="CDD" id="cd00165">
    <property type="entry name" value="S4"/>
    <property type="match status" value="1"/>
</dbReference>
<dbReference type="OrthoDB" id="9811532at2"/>
<dbReference type="AlphaFoldDB" id="A0A379C1W1"/>
<dbReference type="SUPFAM" id="SSF55174">
    <property type="entry name" value="Alpha-L RNA-binding motif"/>
    <property type="match status" value="1"/>
</dbReference>
<dbReference type="SMART" id="SM00363">
    <property type="entry name" value="S4"/>
    <property type="match status" value="1"/>
</dbReference>
<feature type="domain" description="RNA-binding S4" evidence="2">
    <location>
        <begin position="12"/>
        <end position="68"/>
    </location>
</feature>
<evidence type="ECO:0000313" key="4">
    <source>
        <dbReference type="Proteomes" id="UP000255517"/>
    </source>
</evidence>
<reference evidence="3 4" key="1">
    <citation type="submission" date="2018-06" db="EMBL/GenBank/DDBJ databases">
        <authorList>
            <consortium name="Pathogen Informatics"/>
            <person name="Doyle S."/>
        </authorList>
    </citation>
    <scope>NUCLEOTIDE SEQUENCE [LARGE SCALE GENOMIC DNA]</scope>
    <source>
        <strain evidence="3 4">NCTC13149</strain>
    </source>
</reference>
<protein>
    <submittedName>
        <fullName evidence="3">Ribosome-associated protein</fullName>
    </submittedName>
</protein>
<dbReference type="EMBL" id="UGSZ01000001">
    <property type="protein sequence ID" value="SUB56233.1"/>
    <property type="molecule type" value="Genomic_DNA"/>
</dbReference>
<evidence type="ECO:0000313" key="3">
    <source>
        <dbReference type="EMBL" id="SUB56233.1"/>
    </source>
</evidence>
<gene>
    <name evidence="3" type="ORF">NCTC13149_00003</name>
</gene>
<accession>A0A379C1W1</accession>
<evidence type="ECO:0000259" key="2">
    <source>
        <dbReference type="SMART" id="SM00363"/>
    </source>
</evidence>
<proteinExistence type="predicted"/>
<dbReference type="PROSITE" id="PS50889">
    <property type="entry name" value="S4"/>
    <property type="match status" value="1"/>
</dbReference>
<dbReference type="Pfam" id="PF13275">
    <property type="entry name" value="S4_2"/>
    <property type="match status" value="1"/>
</dbReference>
<evidence type="ECO:0000256" key="1">
    <source>
        <dbReference type="PROSITE-ProRule" id="PRU00182"/>
    </source>
</evidence>
<sequence length="71" mass="8273">MKEKVIIKDEYIKLDSFLKFQGLVESGGFAKQVIKEGLCKVNGEVEYRRGKKLYPKDIVEFQNKEYVIGEK</sequence>